<dbReference type="Proteomes" id="UP000029640">
    <property type="component" value="Unassembled WGS sequence"/>
</dbReference>
<dbReference type="PANTHER" id="PTHR43102">
    <property type="entry name" value="SLR1143 PROTEIN"/>
    <property type="match status" value="1"/>
</dbReference>
<feature type="region of interest" description="Disordered" evidence="1">
    <location>
        <begin position="1"/>
        <end position="20"/>
    </location>
</feature>
<dbReference type="InterPro" id="IPR029016">
    <property type="entry name" value="GAF-like_dom_sf"/>
</dbReference>
<dbReference type="RefSeq" id="WP_052094484.1">
    <property type="nucleotide sequence ID" value="NZ_KN234757.1"/>
</dbReference>
<dbReference type="Pfam" id="PF01590">
    <property type="entry name" value="GAF"/>
    <property type="match status" value="1"/>
</dbReference>
<keyword evidence="4" id="KW-1185">Reference proteome</keyword>
<evidence type="ECO:0000256" key="1">
    <source>
        <dbReference type="SAM" id="MobiDB-lite"/>
    </source>
</evidence>
<dbReference type="OrthoDB" id="9812358at2"/>
<dbReference type="SUPFAM" id="SSF55781">
    <property type="entry name" value="GAF domain-like"/>
    <property type="match status" value="1"/>
</dbReference>
<comment type="caution">
    <text evidence="3">The sequence shown here is derived from an EMBL/GenBank/DDBJ whole genome shotgun (WGS) entry which is preliminary data.</text>
</comment>
<dbReference type="EMBL" id="AUVB01000046">
    <property type="protein sequence ID" value="KGE03851.1"/>
    <property type="molecule type" value="Genomic_DNA"/>
</dbReference>
<evidence type="ECO:0000313" key="4">
    <source>
        <dbReference type="Proteomes" id="UP000029640"/>
    </source>
</evidence>
<reference evidence="3 4" key="1">
    <citation type="journal article" date="2014" name="Genome Announc.">
        <title>Genome Sequence of Gammaproteobacterial Pseudohaliea rubra Type Strain DSM 19751, Isolated from Coastal Seawater of the Mediterranean Sea.</title>
        <authorList>
            <person name="Spring S."/>
            <person name="Fiebig A."/>
            <person name="Riedel T."/>
            <person name="Goker M."/>
            <person name="Klenk H.P."/>
        </authorList>
    </citation>
    <scope>NUCLEOTIDE SEQUENCE [LARGE SCALE GENOMIC DNA]</scope>
    <source>
        <strain evidence="3 4">DSM 19751</strain>
    </source>
</reference>
<keyword evidence="3" id="KW-0808">Transferase</keyword>
<dbReference type="Gene3D" id="3.30.450.40">
    <property type="match status" value="1"/>
</dbReference>
<accession>A0A095XVX3</accession>
<dbReference type="GO" id="GO:0016301">
    <property type="term" value="F:kinase activity"/>
    <property type="evidence" value="ECO:0007669"/>
    <property type="project" value="UniProtKB-KW"/>
</dbReference>
<evidence type="ECO:0000313" key="3">
    <source>
        <dbReference type="EMBL" id="KGE03851.1"/>
    </source>
</evidence>
<keyword evidence="3" id="KW-0418">Kinase</keyword>
<protein>
    <submittedName>
        <fullName evidence="3">Sensor histidine kinase</fullName>
    </submittedName>
</protein>
<gene>
    <name evidence="3" type="ORF">HRUBRA_01598</name>
</gene>
<dbReference type="PANTHER" id="PTHR43102:SF2">
    <property type="entry name" value="GAF DOMAIN-CONTAINING PROTEIN"/>
    <property type="match status" value="1"/>
</dbReference>
<evidence type="ECO:0000259" key="2">
    <source>
        <dbReference type="Pfam" id="PF01590"/>
    </source>
</evidence>
<proteinExistence type="predicted"/>
<dbReference type="HOGENOM" id="CLU_096802_4_0_6"/>
<name>A0A095XVX3_9GAMM</name>
<feature type="domain" description="GAF" evidence="2">
    <location>
        <begin position="37"/>
        <end position="167"/>
    </location>
</feature>
<dbReference type="STRING" id="1265313.HRUBRA_01598"/>
<dbReference type="InterPro" id="IPR003018">
    <property type="entry name" value="GAF"/>
</dbReference>
<sequence length="174" mass="19609">MTEYGSAKRVGSRPLPHDRESERLASLRATGLLDAQPEARFDRFTELAQTVFDVATAVISLVDADRQWFLSKCGLDADETSRDIAFCAHSIHEDQYLVVEDASEDPRFKDNPLVTSDPYIRFYAGAVLRDPTGLPLGTLCIFDPQPRSMTLRDRNALVSMARMVEHEIYQSLQD</sequence>
<dbReference type="eggNOG" id="COG2199">
    <property type="taxonomic scope" value="Bacteria"/>
</dbReference>
<dbReference type="AlphaFoldDB" id="A0A095XVX3"/>
<organism evidence="3 4">
    <name type="scientific">Pseudohaliea rubra DSM 19751</name>
    <dbReference type="NCBI Taxonomy" id="1265313"/>
    <lineage>
        <taxon>Bacteria</taxon>
        <taxon>Pseudomonadati</taxon>
        <taxon>Pseudomonadota</taxon>
        <taxon>Gammaproteobacteria</taxon>
        <taxon>Cellvibrionales</taxon>
        <taxon>Halieaceae</taxon>
        <taxon>Pseudohaliea</taxon>
    </lineage>
</organism>